<dbReference type="PROSITE" id="PS00698">
    <property type="entry name" value="GH9_3"/>
    <property type="match status" value="1"/>
</dbReference>
<sequence>MKHLKLQLFTVITGLLALGGTTAEGQQLSEEIRLNQVGFYPDGPKKAIVPGKARGNFYITTSDFADTLYTGKLGEELKSVHSSKTTREANFSQLKATGTYVVAVPGLGHSYPFEIKQDAYQDVAKASIKAFYYQRVSTALKPEHAGKWSRLAGHPDNKVLVHASAASKSRPAGTVISSTKGWYDAGDYNKYIVNSGITTATMLSVYEDFPEYFKTMKLQIPESNNALPDLLDETLWNLRWMLTMQDPGDGGVYHKLTTPQFEGMNVKPAEARQPRYVVKKSTAAALDFAAVMAQASRVFKKYEQELPGFSDSCLVAAKSAWKWAGKNPAVLYNQDEMNKSFDPDVSTGAYGDKDVSDEFDWAAAELYLTTKDESYYKAIKAIPHKNMELPSWGQVRLLGYYSLARLQNELTPVAKKDFPKLKTALVAFADKLAAASQNNAYKVPMGSAASDFVWGSNAVAANQGIALVQAYRLTKDKKYLNNALANLDYLLGRNATGYSFLTGYGDKTPKYPHHRLSVSDEVEEPVPGLLVGGPNPGQQDGCTYPTKIADESYTDEECSYASNEIAINWNAPLVYLASALEALKQEAGYLAKNSN</sequence>
<dbReference type="STRING" id="400092.PKOR_09320"/>
<dbReference type="OrthoDB" id="9808897at2"/>
<dbReference type="InterPro" id="IPR012341">
    <property type="entry name" value="6hp_glycosidase-like_sf"/>
</dbReference>
<dbReference type="EC" id="3.2.1.4" evidence="8"/>
<keyword evidence="8" id="KW-0136">Cellulose degradation</keyword>
<dbReference type="RefSeq" id="WP_046310316.1">
    <property type="nucleotide sequence ID" value="NZ_CBCSCY010000053.1"/>
</dbReference>
<dbReference type="InterPro" id="IPR004197">
    <property type="entry name" value="Cellulase_Ig-like"/>
</dbReference>
<dbReference type="EMBL" id="CP009621">
    <property type="protein sequence ID" value="AKD03288.1"/>
    <property type="molecule type" value="Genomic_DNA"/>
</dbReference>
<reference evidence="11 12" key="1">
    <citation type="journal article" date="2015" name="Sci. Rep.">
        <title>Unraveling adaptation of Pontibacter korlensis to radiation and infertility in desert through complete genome and comparative transcriptomic analysis.</title>
        <authorList>
            <person name="Dai J."/>
            <person name="Dai W."/>
            <person name="Qiu C."/>
            <person name="Yang Z."/>
            <person name="Zhang Y."/>
            <person name="Zhou M."/>
            <person name="Zhang L."/>
            <person name="Fang C."/>
            <person name="Gao Q."/>
            <person name="Yang Q."/>
            <person name="Li X."/>
            <person name="Wang Z."/>
            <person name="Wang Z."/>
            <person name="Jia Z."/>
            <person name="Chen X."/>
        </authorList>
    </citation>
    <scope>NUCLEOTIDE SEQUENCE [LARGE SCALE GENOMIC DNA]</scope>
    <source>
        <strain evidence="11 12">X14-1T</strain>
    </source>
</reference>
<accession>A0A0E3ZDS1</accession>
<name>A0A0E3ZDS1_9BACT</name>
<dbReference type="InterPro" id="IPR018221">
    <property type="entry name" value="Glyco_hydro_9_His_AS"/>
</dbReference>
<keyword evidence="3 6" id="KW-0119">Carbohydrate metabolism</keyword>
<evidence type="ECO:0000259" key="9">
    <source>
        <dbReference type="Pfam" id="PF00759"/>
    </source>
</evidence>
<dbReference type="HOGENOM" id="CLU_006010_2_1_10"/>
<dbReference type="GO" id="GO:0030245">
    <property type="term" value="P:cellulose catabolic process"/>
    <property type="evidence" value="ECO:0007669"/>
    <property type="project" value="UniProtKB-KW"/>
</dbReference>
<evidence type="ECO:0000256" key="4">
    <source>
        <dbReference type="ARBA" id="ARBA00023295"/>
    </source>
</evidence>
<keyword evidence="4 6" id="KW-0326">Glycosidase</keyword>
<evidence type="ECO:0000256" key="2">
    <source>
        <dbReference type="ARBA" id="ARBA00022801"/>
    </source>
</evidence>
<dbReference type="GO" id="GO:0008810">
    <property type="term" value="F:cellulase activity"/>
    <property type="evidence" value="ECO:0007669"/>
    <property type="project" value="UniProtKB-EC"/>
</dbReference>
<organism evidence="11 12">
    <name type="scientific">Pontibacter korlensis</name>
    <dbReference type="NCBI Taxonomy" id="400092"/>
    <lineage>
        <taxon>Bacteria</taxon>
        <taxon>Pseudomonadati</taxon>
        <taxon>Bacteroidota</taxon>
        <taxon>Cytophagia</taxon>
        <taxon>Cytophagales</taxon>
        <taxon>Hymenobacteraceae</taxon>
        <taxon>Pontibacter</taxon>
    </lineage>
</organism>
<evidence type="ECO:0000256" key="5">
    <source>
        <dbReference type="ARBA" id="ARBA00023326"/>
    </source>
</evidence>
<dbReference type="InterPro" id="IPR013783">
    <property type="entry name" value="Ig-like_fold"/>
</dbReference>
<keyword evidence="12" id="KW-1185">Reference proteome</keyword>
<comment type="similarity">
    <text evidence="1 6 8">Belongs to the glycosyl hydrolase 9 (cellulase E) family.</text>
</comment>
<keyword evidence="5 6" id="KW-0624">Polysaccharide degradation</keyword>
<evidence type="ECO:0000256" key="3">
    <source>
        <dbReference type="ARBA" id="ARBA00023277"/>
    </source>
</evidence>
<evidence type="ECO:0000313" key="12">
    <source>
        <dbReference type="Proteomes" id="UP000033109"/>
    </source>
</evidence>
<dbReference type="KEGG" id="pko:PKOR_09320"/>
<dbReference type="SUPFAM" id="SSF81296">
    <property type="entry name" value="E set domains"/>
    <property type="match status" value="1"/>
</dbReference>
<feature type="domain" description="Cellulase Ig-like" evidence="10">
    <location>
        <begin position="29"/>
        <end position="108"/>
    </location>
</feature>
<dbReference type="InterPro" id="IPR014756">
    <property type="entry name" value="Ig_E-set"/>
</dbReference>
<protein>
    <recommendedName>
        <fullName evidence="8">Endoglucanase</fullName>
        <ecNumber evidence="8">3.2.1.4</ecNumber>
    </recommendedName>
</protein>
<keyword evidence="2 6" id="KW-0378">Hydrolase</keyword>
<feature type="active site" evidence="7">
    <location>
        <position position="555"/>
    </location>
</feature>
<dbReference type="InterPro" id="IPR008928">
    <property type="entry name" value="6-hairpin_glycosidase_sf"/>
</dbReference>
<evidence type="ECO:0000259" key="10">
    <source>
        <dbReference type="Pfam" id="PF02927"/>
    </source>
</evidence>
<feature type="active site" evidence="6">
    <location>
        <position position="513"/>
    </location>
</feature>
<dbReference type="Gene3D" id="1.50.10.10">
    <property type="match status" value="1"/>
</dbReference>
<evidence type="ECO:0000256" key="8">
    <source>
        <dbReference type="RuleBase" id="RU361166"/>
    </source>
</evidence>
<comment type="catalytic activity">
    <reaction evidence="8">
        <text>Endohydrolysis of (1-&gt;4)-beta-D-glucosidic linkages in cellulose, lichenin and cereal beta-D-glucans.</text>
        <dbReference type="EC" id="3.2.1.4"/>
    </reaction>
</comment>
<dbReference type="PANTHER" id="PTHR22298">
    <property type="entry name" value="ENDO-1,4-BETA-GLUCANASE"/>
    <property type="match status" value="1"/>
</dbReference>
<evidence type="ECO:0000256" key="7">
    <source>
        <dbReference type="PROSITE-ProRule" id="PRU10060"/>
    </source>
</evidence>
<dbReference type="PATRIC" id="fig|400092.3.peg.2047"/>
<dbReference type="Gene3D" id="2.60.40.10">
    <property type="entry name" value="Immunoglobulins"/>
    <property type="match status" value="1"/>
</dbReference>
<dbReference type="AlphaFoldDB" id="A0A0E3ZDS1"/>
<dbReference type="SUPFAM" id="SSF48208">
    <property type="entry name" value="Six-hairpin glycosidases"/>
    <property type="match status" value="1"/>
</dbReference>
<feature type="domain" description="Glycoside hydrolase family 9" evidence="9">
    <location>
        <begin position="120"/>
        <end position="576"/>
    </location>
</feature>
<evidence type="ECO:0000256" key="6">
    <source>
        <dbReference type="PROSITE-ProRule" id="PRU10059"/>
    </source>
</evidence>
<dbReference type="InterPro" id="IPR001701">
    <property type="entry name" value="Glyco_hydro_9"/>
</dbReference>
<dbReference type="CDD" id="cd02850">
    <property type="entry name" value="E_set_Cellulase_N"/>
    <property type="match status" value="1"/>
</dbReference>
<evidence type="ECO:0000313" key="11">
    <source>
        <dbReference type="EMBL" id="AKD03288.1"/>
    </source>
</evidence>
<dbReference type="InterPro" id="IPR033126">
    <property type="entry name" value="Glyco_hydro_9_Asp/Glu_AS"/>
</dbReference>
<dbReference type="Pfam" id="PF02927">
    <property type="entry name" value="CelD_N"/>
    <property type="match status" value="1"/>
</dbReference>
<gene>
    <name evidence="11" type="ORF">PKOR_09320</name>
</gene>
<dbReference type="Pfam" id="PF00759">
    <property type="entry name" value="Glyco_hydro_9"/>
    <property type="match status" value="1"/>
</dbReference>
<proteinExistence type="inferred from homology"/>
<feature type="active site" evidence="7">
    <location>
        <position position="564"/>
    </location>
</feature>
<dbReference type="Proteomes" id="UP000033109">
    <property type="component" value="Chromosome"/>
</dbReference>
<dbReference type="PROSITE" id="PS00592">
    <property type="entry name" value="GH9_2"/>
    <property type="match status" value="1"/>
</dbReference>
<evidence type="ECO:0000256" key="1">
    <source>
        <dbReference type="ARBA" id="ARBA00007072"/>
    </source>
</evidence>